<protein>
    <recommendedName>
        <fullName evidence="4">PepSY domain-containing protein</fullName>
    </recommendedName>
</protein>
<evidence type="ECO:0000313" key="2">
    <source>
        <dbReference type="EMBL" id="MBP2111713.1"/>
    </source>
</evidence>
<dbReference type="EMBL" id="JAGGLV010000005">
    <property type="protein sequence ID" value="MBP2111713.1"/>
    <property type="molecule type" value="Genomic_DNA"/>
</dbReference>
<evidence type="ECO:0000313" key="3">
    <source>
        <dbReference type="Proteomes" id="UP000773462"/>
    </source>
</evidence>
<dbReference type="PROSITE" id="PS51257">
    <property type="entry name" value="PROKAR_LIPOPROTEIN"/>
    <property type="match status" value="1"/>
</dbReference>
<reference evidence="2 3" key="1">
    <citation type="submission" date="2021-03" db="EMBL/GenBank/DDBJ databases">
        <title>Genomic Encyclopedia of Type Strains, Phase IV (KMG-IV): sequencing the most valuable type-strain genomes for metagenomic binning, comparative biology and taxonomic classification.</title>
        <authorList>
            <person name="Goeker M."/>
        </authorList>
    </citation>
    <scope>NUCLEOTIDE SEQUENCE [LARGE SCALE GENOMIC DNA]</scope>
    <source>
        <strain evidence="2 3">DSM 101953</strain>
    </source>
</reference>
<gene>
    <name evidence="2" type="ORF">J2Z70_001854</name>
</gene>
<dbReference type="Proteomes" id="UP000773462">
    <property type="component" value="Unassembled WGS sequence"/>
</dbReference>
<comment type="caution">
    <text evidence="2">The sequence shown here is derived from an EMBL/GenBank/DDBJ whole genome shotgun (WGS) entry which is preliminary data.</text>
</comment>
<evidence type="ECO:0008006" key="4">
    <source>
        <dbReference type="Google" id="ProtNLM"/>
    </source>
</evidence>
<organism evidence="2 3">
    <name type="scientific">Paenibacillus silagei</name>
    <dbReference type="NCBI Taxonomy" id="1670801"/>
    <lineage>
        <taxon>Bacteria</taxon>
        <taxon>Bacillati</taxon>
        <taxon>Bacillota</taxon>
        <taxon>Bacilli</taxon>
        <taxon>Bacillales</taxon>
        <taxon>Paenibacillaceae</taxon>
        <taxon>Paenibacillus</taxon>
    </lineage>
</organism>
<dbReference type="RefSeq" id="WP_209871845.1">
    <property type="nucleotide sequence ID" value="NZ_JAGGLV010000005.1"/>
</dbReference>
<name>A0ABS4NNR5_9BACL</name>
<proteinExistence type="predicted"/>
<keyword evidence="3" id="KW-1185">Reference proteome</keyword>
<feature type="region of interest" description="Disordered" evidence="1">
    <location>
        <begin position="48"/>
        <end position="82"/>
    </location>
</feature>
<feature type="compositionally biased region" description="Polar residues" evidence="1">
    <location>
        <begin position="62"/>
        <end position="82"/>
    </location>
</feature>
<accession>A0ABS4NNR5</accession>
<evidence type="ECO:0000256" key="1">
    <source>
        <dbReference type="SAM" id="MobiDB-lite"/>
    </source>
</evidence>
<sequence>MKKVMIILFFLVLIGCSHNEKSKFSTNNSINTNKNETKEVKTTVKIKAESSEAPGTSDESEINNQISSEANPNNSNITSENQSISSEDAAIKLVSSKLNQEQLRISSINIVGTDDEGNYIVKQSSKVTTEVMEWYHVNLVTQEISCEILGDTCLDDYTPLVTDDLNELSLEQQQALELAKSFAADNLVQHGYVDKLTYVEFSQMENENFVFQIYNPGSGGTDTIDWLTVDLDQGSVVSKFYLSK</sequence>